<sequence>MLKHAFLSFGLATALVSPFTPRPARGRARAVPTCSALPWVVGCVASGTVGVPFVGRAIDSWYTTDLAKPKWTPNNRIFAPTWTLLYALLGLAASRVASVKGALCPELRLALAHHALNLLWAPVFFGLRALRAGVLINGILLASLGVIIPSFSAAAPGTAPLLYPYVAWLVFATALNIQICRLNPNGVQKASSP</sequence>
<feature type="transmembrane region" description="Helical" evidence="6">
    <location>
        <begin position="161"/>
        <end position="179"/>
    </location>
</feature>
<evidence type="ECO:0008006" key="9">
    <source>
        <dbReference type="Google" id="ProtNLM"/>
    </source>
</evidence>
<comment type="similarity">
    <text evidence="2">Belongs to the TspO/BZRP family.</text>
</comment>
<dbReference type="Proteomes" id="UP001230188">
    <property type="component" value="Unassembled WGS sequence"/>
</dbReference>
<evidence type="ECO:0000313" key="8">
    <source>
        <dbReference type="Proteomes" id="UP001230188"/>
    </source>
</evidence>
<dbReference type="FunFam" id="1.20.1260.100:FF:000001">
    <property type="entry name" value="translocator protein 2"/>
    <property type="match status" value="1"/>
</dbReference>
<comment type="subcellular location">
    <subcellularLocation>
        <location evidence="1">Membrane</location>
        <topology evidence="1">Multi-pass membrane protein</topology>
    </subcellularLocation>
</comment>
<evidence type="ECO:0000256" key="5">
    <source>
        <dbReference type="ARBA" id="ARBA00023136"/>
    </source>
</evidence>
<keyword evidence="8" id="KW-1185">Reference proteome</keyword>
<dbReference type="Gene3D" id="1.20.1260.100">
    <property type="entry name" value="TspO/MBR protein"/>
    <property type="match status" value="1"/>
</dbReference>
<dbReference type="PANTHER" id="PTHR10057">
    <property type="entry name" value="PERIPHERAL-TYPE BENZODIAZEPINE RECEPTOR"/>
    <property type="match status" value="1"/>
</dbReference>
<feature type="transmembrane region" description="Helical" evidence="6">
    <location>
        <begin position="134"/>
        <end position="155"/>
    </location>
</feature>
<keyword evidence="5 6" id="KW-0472">Membrane</keyword>
<protein>
    <recommendedName>
        <fullName evidence="9">Translocator protein</fullName>
    </recommendedName>
</protein>
<evidence type="ECO:0000313" key="7">
    <source>
        <dbReference type="EMBL" id="KAJ8613149.1"/>
    </source>
</evidence>
<accession>A0AAD7XN13</accession>
<feature type="transmembrane region" description="Helical" evidence="6">
    <location>
        <begin position="36"/>
        <end position="56"/>
    </location>
</feature>
<feature type="transmembrane region" description="Helical" evidence="6">
    <location>
        <begin position="77"/>
        <end position="97"/>
    </location>
</feature>
<comment type="caution">
    <text evidence="7">The sequence shown here is derived from an EMBL/GenBank/DDBJ whole genome shotgun (WGS) entry which is preliminary data.</text>
</comment>
<keyword evidence="4 6" id="KW-1133">Transmembrane helix</keyword>
<dbReference type="Pfam" id="PF03073">
    <property type="entry name" value="TspO_MBR"/>
    <property type="match status" value="1"/>
</dbReference>
<organism evidence="7 8">
    <name type="scientific">Chrysophaeum taylorii</name>
    <dbReference type="NCBI Taxonomy" id="2483200"/>
    <lineage>
        <taxon>Eukaryota</taxon>
        <taxon>Sar</taxon>
        <taxon>Stramenopiles</taxon>
        <taxon>Ochrophyta</taxon>
        <taxon>Pelagophyceae</taxon>
        <taxon>Pelagomonadales</taxon>
        <taxon>Pelagomonadaceae</taxon>
        <taxon>Chrysophaeum</taxon>
    </lineage>
</organism>
<evidence type="ECO:0000256" key="4">
    <source>
        <dbReference type="ARBA" id="ARBA00022989"/>
    </source>
</evidence>
<reference evidence="7" key="1">
    <citation type="submission" date="2023-01" db="EMBL/GenBank/DDBJ databases">
        <title>Metagenome sequencing of chrysophaentin producing Chrysophaeum taylorii.</title>
        <authorList>
            <person name="Davison J."/>
            <person name="Bewley C."/>
        </authorList>
    </citation>
    <scope>NUCLEOTIDE SEQUENCE</scope>
    <source>
        <strain evidence="7">NIES-1699</strain>
    </source>
</reference>
<evidence type="ECO:0000256" key="1">
    <source>
        <dbReference type="ARBA" id="ARBA00004141"/>
    </source>
</evidence>
<evidence type="ECO:0000256" key="3">
    <source>
        <dbReference type="ARBA" id="ARBA00022692"/>
    </source>
</evidence>
<gene>
    <name evidence="7" type="ORF">CTAYLR_004802</name>
</gene>
<dbReference type="InterPro" id="IPR038330">
    <property type="entry name" value="TspO/MBR-related_sf"/>
</dbReference>
<dbReference type="AlphaFoldDB" id="A0AAD7XN13"/>
<proteinExistence type="inferred from homology"/>
<dbReference type="PANTHER" id="PTHR10057:SF0">
    <property type="entry name" value="TRANSLOCATOR PROTEIN"/>
    <property type="match status" value="1"/>
</dbReference>
<name>A0AAD7XN13_9STRA</name>
<keyword evidence="3 6" id="KW-0812">Transmembrane</keyword>
<dbReference type="InterPro" id="IPR004307">
    <property type="entry name" value="TspO_MBR"/>
</dbReference>
<evidence type="ECO:0000256" key="6">
    <source>
        <dbReference type="SAM" id="Phobius"/>
    </source>
</evidence>
<dbReference type="GO" id="GO:0033013">
    <property type="term" value="P:tetrapyrrole metabolic process"/>
    <property type="evidence" value="ECO:0007669"/>
    <property type="project" value="UniProtKB-ARBA"/>
</dbReference>
<evidence type="ECO:0000256" key="2">
    <source>
        <dbReference type="ARBA" id="ARBA00007524"/>
    </source>
</evidence>
<dbReference type="EMBL" id="JAQMWT010000036">
    <property type="protein sequence ID" value="KAJ8613149.1"/>
    <property type="molecule type" value="Genomic_DNA"/>
</dbReference>
<dbReference type="CDD" id="cd15904">
    <property type="entry name" value="TSPO_MBR"/>
    <property type="match status" value="1"/>
</dbReference>
<feature type="transmembrane region" description="Helical" evidence="6">
    <location>
        <begin position="109"/>
        <end position="127"/>
    </location>
</feature>
<dbReference type="GO" id="GO:0016020">
    <property type="term" value="C:membrane"/>
    <property type="evidence" value="ECO:0007669"/>
    <property type="project" value="UniProtKB-SubCell"/>
</dbReference>